<feature type="region of interest" description="Disordered" evidence="10">
    <location>
        <begin position="733"/>
        <end position="757"/>
    </location>
</feature>
<feature type="region of interest" description="Disordered" evidence="10">
    <location>
        <begin position="1581"/>
        <end position="1601"/>
    </location>
</feature>
<dbReference type="Proteomes" id="UP000256690">
    <property type="component" value="Unassembled WGS sequence"/>
</dbReference>
<evidence type="ECO:0000256" key="2">
    <source>
        <dbReference type="ARBA" id="ARBA00008682"/>
    </source>
</evidence>
<proteinExistence type="inferred from homology"/>
<evidence type="ECO:0000259" key="11">
    <source>
        <dbReference type="PROSITE" id="PS51910"/>
    </source>
</evidence>
<comment type="similarity">
    <text evidence="2">Belongs to the glycosyl hydrolase 18 family. Chitinase class V subfamily.</text>
</comment>
<dbReference type="PROSITE" id="PS01095">
    <property type="entry name" value="GH18_1"/>
    <property type="match status" value="1"/>
</dbReference>
<dbReference type="SMART" id="SM00636">
    <property type="entry name" value="Glyco_18"/>
    <property type="match status" value="1"/>
</dbReference>
<evidence type="ECO:0000256" key="5">
    <source>
        <dbReference type="ARBA" id="ARBA00023024"/>
    </source>
</evidence>
<dbReference type="InterPro" id="IPR011583">
    <property type="entry name" value="Chitinase_II/V-like_cat"/>
</dbReference>
<evidence type="ECO:0000256" key="4">
    <source>
        <dbReference type="ARBA" id="ARBA00022801"/>
    </source>
</evidence>
<dbReference type="SUPFAM" id="SSF54556">
    <property type="entry name" value="Chitinase insertion domain"/>
    <property type="match status" value="1"/>
</dbReference>
<dbReference type="GO" id="GO:0008061">
    <property type="term" value="F:chitin binding"/>
    <property type="evidence" value="ECO:0007669"/>
    <property type="project" value="InterPro"/>
</dbReference>
<sequence>MVPAVLGTTFAAMDARDLVTPTRNAASMRSRKTFHALSIKWGFCGTTAEFCDDECQNEGGCQDVERPSCSASTDAMALDVRIGYYGMWGATRDCDTYQPENIPAGALTHINLAFEYVSEDHEITDTQGSIVARVSRLKEKYPGLKVSIALGGWVFNDPPTQYRFSEMASTVPNREKFIASLIRYIRRYGLNGVDLDWEYPVAEDRGGKEEDYNNLVLLCQDIREAFDREDPGWKLTLTLPSSYWYLRGFSLAKLEKYVDWFNVMTYDIHGIWDQWNIWTGPYLKGHTNLTEIEDGMDLLWRNGVSPEKVVMGFGFYGRSFTMSDTQCTTPPNCQFDSAGFAGECTGEAGILSYSEVVSKRGQLSSNEYYDEESSVKWMVYSSNQWISYDDAESFEKKKEYLTSRCLKGLMVWSLDLDTQDYQAMTSLLGERAMESALVDTGLNKQEAEQLAFDLSPWTGELCYTTPTCTDGSSGERTGDQVCKGGFTAVSMAHSPLQRNGDYEMHGECAEDWWRYICCPTKAMPQECEWVGAPDRNVFGCERGCGDSQFELNIDTYVDHEGHGSCYTGARSLCCSGTEILDKCHWTGCEATPIGDPCADDEDYIATRYDDDNGEMCPSEYMGPAHGDRYASRALCCPKEDKFENCDWAVDDCKPSQCPTDKLAVDHAAIPETIFDASLTASRECYGYSIPAMTSPDYKLCCDPPWRYDEEWPVEPSYLWSHYYDDEDDDVSWQFSNNFGNNNQDNRPNDLDDDPGTDPYGFVMLDGPPGSINNAFDEQYTLATRDEPGRMAKRSLVTTNQTTLDSVFEHVEETVLVYCNYPAGSKECREIFYKGAEDTIIRLPAHVGEGPWARVVSMEPVPQSQKDLPSWVVRKRDASENANGVYALTFDYDFHKIKREDTQVNIRVDYTNLLPYWEEITDSPSSRKRSMGEVPSFADWKAMVDEAKAHEPAPQGNRTTQGQLQVRTDQAPNSLSRRWWGSFVNWVKKMTTVTKTDGGVLPMGFMRSLVLYSGRLVCSNEAVTFTAGMDITADFNMEMNARYAYYFSGTVVPPAVTDMYAYVGANPRVYAGVGIRGNAELYYPSERKKIIDTLTYPGLAIKGIAAVGPTMDLWGQIDGRVTVSGDLQVGLTYAFKPVELYFPNNDEAENKLDVEDLHDARINQEGLVPEISGNVRADVDINIHATPEINLGIKVGGGIGSLQGTLADAHVSAFANTTLNFHAQASASTSGGWSYGYSVTFLYRFGFGCVAEIYKYGKWASGLWFPFPQQAIPIISQTVSSGDSADKRGLYNGPELPMQSLPGALFGTHEISNDYWPQADLSTLQTGNWTSSDLLKRADDAQVGKETQFKLGSFQCTTSAGSVCEDVASSFNLKRAPTDLAVRPVYALQKRAATDCPKRIPRLYYNCVSFFSDFTFNGPTGTTNIPGICTNVARFLNNNRRGNTGYTLTWESSSQSNRRGKSCPSNFCDADNAARKLVAFGPGLGPRELTNCDEFPFASVEEGGEAWLGLNPAVTTGTTRTCVPTWMNSMQGNCHNLLNNLETNVNYFNDPKNPTDANEYWASWSQTSWNRKDAWNGRQRLADYPNDQPHTNVPGLTADDRRYPKRSFFQKRNFTLHLAFPQANANPDSQWPDQAFTSGTISGGTGRNRPVTRTVGSSTWIICAVNKMGQQRYRYAGANGYCWDGASTKGAWSSVGQIIRVFQCKITFAGSAGPAKRDGQPLGYFGDDAVLDIEEVQGTEEFHAVPADWEGGSHFV</sequence>
<dbReference type="PANTHER" id="PTHR11177:SF402">
    <property type="entry name" value="CHITINASE"/>
    <property type="match status" value="1"/>
</dbReference>
<dbReference type="GeneID" id="38117928"/>
<feature type="compositionally biased region" description="Low complexity" evidence="10">
    <location>
        <begin position="736"/>
        <end position="745"/>
    </location>
</feature>
<keyword evidence="8" id="KW-0624">Polysaccharide degradation</keyword>
<keyword evidence="6" id="KW-0119">Carbohydrate metabolism</keyword>
<dbReference type="InterPro" id="IPR029476">
    <property type="entry name" value="DNase_NucA_NucB"/>
</dbReference>
<dbReference type="GO" id="GO:0000272">
    <property type="term" value="P:polysaccharide catabolic process"/>
    <property type="evidence" value="ECO:0007669"/>
    <property type="project" value="UniProtKB-KW"/>
</dbReference>
<evidence type="ECO:0000313" key="12">
    <source>
        <dbReference type="EMBL" id="RDW72386.1"/>
    </source>
</evidence>
<keyword evidence="13" id="KW-1185">Reference proteome</keyword>
<dbReference type="InterPro" id="IPR029070">
    <property type="entry name" value="Chitinase_insertion_sf"/>
</dbReference>
<organism evidence="12 13">
    <name type="scientific">Aspergillus mulundensis</name>
    <dbReference type="NCBI Taxonomy" id="1810919"/>
    <lineage>
        <taxon>Eukaryota</taxon>
        <taxon>Fungi</taxon>
        <taxon>Dikarya</taxon>
        <taxon>Ascomycota</taxon>
        <taxon>Pezizomycotina</taxon>
        <taxon>Eurotiomycetes</taxon>
        <taxon>Eurotiomycetidae</taxon>
        <taxon>Eurotiales</taxon>
        <taxon>Aspergillaceae</taxon>
        <taxon>Aspergillus</taxon>
        <taxon>Aspergillus subgen. Nidulantes</taxon>
    </lineage>
</organism>
<dbReference type="OrthoDB" id="73875at2759"/>
<dbReference type="Gene3D" id="3.20.20.80">
    <property type="entry name" value="Glycosidases"/>
    <property type="match status" value="1"/>
</dbReference>
<dbReference type="RefSeq" id="XP_026601606.1">
    <property type="nucleotide sequence ID" value="XM_026749574.1"/>
</dbReference>
<evidence type="ECO:0000256" key="7">
    <source>
        <dbReference type="ARBA" id="ARBA00023295"/>
    </source>
</evidence>
<dbReference type="InterPro" id="IPR001579">
    <property type="entry name" value="Glyco_hydro_18_chit_AS"/>
</dbReference>
<dbReference type="PANTHER" id="PTHR11177">
    <property type="entry name" value="CHITINASE"/>
    <property type="match status" value="1"/>
</dbReference>
<dbReference type="GO" id="GO:0008843">
    <property type="term" value="F:endochitinase activity"/>
    <property type="evidence" value="ECO:0007669"/>
    <property type="project" value="UniProtKB-EC"/>
</dbReference>
<keyword evidence="5" id="KW-0146">Chitin degradation</keyword>
<dbReference type="STRING" id="1810919.A0A3D8REL5"/>
<dbReference type="GO" id="GO:0006032">
    <property type="term" value="P:chitin catabolic process"/>
    <property type="evidence" value="ECO:0007669"/>
    <property type="project" value="UniProtKB-KW"/>
</dbReference>
<dbReference type="EMBL" id="PVWQ01000009">
    <property type="protein sequence ID" value="RDW72386.1"/>
    <property type="molecule type" value="Genomic_DNA"/>
</dbReference>
<evidence type="ECO:0000256" key="8">
    <source>
        <dbReference type="ARBA" id="ARBA00023326"/>
    </source>
</evidence>
<dbReference type="PROSITE" id="PS51910">
    <property type="entry name" value="GH18_2"/>
    <property type="match status" value="1"/>
</dbReference>
<comment type="caution">
    <text evidence="12">The sequence shown here is derived from an EMBL/GenBank/DDBJ whole genome shotgun (WGS) entry which is preliminary data.</text>
</comment>
<evidence type="ECO:0000313" key="13">
    <source>
        <dbReference type="Proteomes" id="UP000256690"/>
    </source>
</evidence>
<gene>
    <name evidence="12" type="ORF">DSM5745_07558</name>
</gene>
<evidence type="ECO:0000256" key="6">
    <source>
        <dbReference type="ARBA" id="ARBA00023277"/>
    </source>
</evidence>
<evidence type="ECO:0000256" key="3">
    <source>
        <dbReference type="ARBA" id="ARBA00012729"/>
    </source>
</evidence>
<evidence type="ECO:0000256" key="9">
    <source>
        <dbReference type="RuleBase" id="RU000489"/>
    </source>
</evidence>
<evidence type="ECO:0000256" key="10">
    <source>
        <dbReference type="SAM" id="MobiDB-lite"/>
    </source>
</evidence>
<dbReference type="Pfam" id="PF00704">
    <property type="entry name" value="Glyco_hydro_18"/>
    <property type="match status" value="1"/>
</dbReference>
<dbReference type="InterPro" id="IPR017853">
    <property type="entry name" value="GH"/>
</dbReference>
<keyword evidence="4 9" id="KW-0378">Hydrolase</keyword>
<comment type="catalytic activity">
    <reaction evidence="1">
        <text>Random endo-hydrolysis of N-acetyl-beta-D-glucosaminide (1-&gt;4)-beta-linkages in chitin and chitodextrins.</text>
        <dbReference type="EC" id="3.2.1.14"/>
    </reaction>
</comment>
<feature type="domain" description="GH18" evidence="11">
    <location>
        <begin position="79"/>
        <end position="431"/>
    </location>
</feature>
<dbReference type="Gene3D" id="3.10.50.10">
    <property type="match status" value="1"/>
</dbReference>
<dbReference type="SUPFAM" id="SSF51445">
    <property type="entry name" value="(Trans)glycosidases"/>
    <property type="match status" value="1"/>
</dbReference>
<dbReference type="CDD" id="cd00035">
    <property type="entry name" value="ChtBD1"/>
    <property type="match status" value="1"/>
</dbReference>
<dbReference type="InterPro" id="IPR001223">
    <property type="entry name" value="Glyco_hydro18_cat"/>
</dbReference>
<protein>
    <recommendedName>
        <fullName evidence="3">chitinase</fullName>
        <ecNumber evidence="3">3.2.1.14</ecNumber>
    </recommendedName>
</protein>
<dbReference type="Pfam" id="PF14040">
    <property type="entry name" value="DNase_NucA_NucB"/>
    <property type="match status" value="1"/>
</dbReference>
<accession>A0A3D8REL5</accession>
<keyword evidence="7 9" id="KW-0326">Glycosidase</keyword>
<dbReference type="EC" id="3.2.1.14" evidence="3"/>
<reference evidence="12 13" key="1">
    <citation type="journal article" date="2018" name="IMA Fungus">
        <title>IMA Genome-F 9: Draft genome sequence of Annulohypoxylon stygium, Aspergillus mulundensis, Berkeleyomyces basicola (syn. Thielaviopsis basicola), Ceratocystis smalleyi, two Cercospora beticola strains, Coleophoma cylindrospora, Fusarium fracticaudum, Phialophora cf. hyalina, and Morchella septimelata.</title>
        <authorList>
            <person name="Wingfield B.D."/>
            <person name="Bills G.F."/>
            <person name="Dong Y."/>
            <person name="Huang W."/>
            <person name="Nel W.J."/>
            <person name="Swalarsk-Parry B.S."/>
            <person name="Vaghefi N."/>
            <person name="Wilken P.M."/>
            <person name="An Z."/>
            <person name="de Beer Z.W."/>
            <person name="De Vos L."/>
            <person name="Chen L."/>
            <person name="Duong T.A."/>
            <person name="Gao Y."/>
            <person name="Hammerbacher A."/>
            <person name="Kikkert J.R."/>
            <person name="Li Y."/>
            <person name="Li H."/>
            <person name="Li K."/>
            <person name="Li Q."/>
            <person name="Liu X."/>
            <person name="Ma X."/>
            <person name="Naidoo K."/>
            <person name="Pethybridge S.J."/>
            <person name="Sun J."/>
            <person name="Steenkamp E.T."/>
            <person name="van der Nest M.A."/>
            <person name="van Wyk S."/>
            <person name="Wingfield M.J."/>
            <person name="Xiong C."/>
            <person name="Yue Q."/>
            <person name="Zhang X."/>
        </authorList>
    </citation>
    <scope>NUCLEOTIDE SEQUENCE [LARGE SCALE GENOMIC DNA]</scope>
    <source>
        <strain evidence="12 13">DSM 5745</strain>
    </source>
</reference>
<name>A0A3D8REL5_9EURO</name>
<evidence type="ECO:0000256" key="1">
    <source>
        <dbReference type="ARBA" id="ARBA00000822"/>
    </source>
</evidence>
<dbReference type="InterPro" id="IPR050314">
    <property type="entry name" value="Glycosyl_Hydrlase_18"/>
</dbReference>